<proteinExistence type="predicted"/>
<organism evidence="1 2">
    <name type="scientific">Methanothermococcus okinawensis (strain DSM 14208 / JCM 11175 / IH1)</name>
    <dbReference type="NCBI Taxonomy" id="647113"/>
    <lineage>
        <taxon>Archaea</taxon>
        <taxon>Methanobacteriati</taxon>
        <taxon>Methanobacteriota</taxon>
        <taxon>Methanomada group</taxon>
        <taxon>Methanococci</taxon>
        <taxon>Methanococcales</taxon>
        <taxon>Methanococcaceae</taxon>
        <taxon>Methanothermococcus</taxon>
    </lineage>
</organism>
<dbReference type="AlphaFoldDB" id="F8AN11"/>
<dbReference type="EMBL" id="CP002792">
    <property type="protein sequence ID" value="AEH06138.1"/>
    <property type="molecule type" value="Genomic_DNA"/>
</dbReference>
<dbReference type="GeneID" id="10772260"/>
<dbReference type="HOGENOM" id="CLU_110109_0_0_2"/>
<accession>F8AN11</accession>
<gene>
    <name evidence="1" type="ordered locus">Metok_0143</name>
</gene>
<dbReference type="eggNOG" id="arCOG02469">
    <property type="taxonomic scope" value="Archaea"/>
</dbReference>
<dbReference type="Proteomes" id="UP000009296">
    <property type="component" value="Chromosome"/>
</dbReference>
<evidence type="ECO:0000313" key="2">
    <source>
        <dbReference type="Proteomes" id="UP000009296"/>
    </source>
</evidence>
<evidence type="ECO:0008006" key="3">
    <source>
        <dbReference type="Google" id="ProtNLM"/>
    </source>
</evidence>
<keyword evidence="2" id="KW-1185">Reference proteome</keyword>
<dbReference type="STRING" id="647113.Metok_0143"/>
<sequence>MDKRGICINIAIVSEGKYGDRATKVIGEKFNCNFLKINYTGDFEDIEIDRAQLDEMKKYDIIITYTINPDLTYTLINEISNINKKEKKNIFVIVGAWKGEGFKKQLESFGNVICPDLMCNLDEHILKDKIEKYPQLREFLKYFGKPIVEVYLDDNDIIKYIDVIREAPCGSSSDTLKEYIGKKYDKKTLINIGLRVQHFCRAGKLRVFTEKESKKSRAGRILVEGINLKKI</sequence>
<dbReference type="RefSeq" id="WP_013866324.1">
    <property type="nucleotide sequence ID" value="NC_015636.1"/>
</dbReference>
<reference evidence="1" key="1">
    <citation type="submission" date="2011-05" db="EMBL/GenBank/DDBJ databases">
        <title>Complete sequence of chromosome of Methanothermococcus okinawensis IH1.</title>
        <authorList>
            <consortium name="US DOE Joint Genome Institute"/>
            <person name="Lucas S."/>
            <person name="Han J."/>
            <person name="Lapidus A."/>
            <person name="Cheng J.-F."/>
            <person name="Goodwin L."/>
            <person name="Pitluck S."/>
            <person name="Peters L."/>
            <person name="Mikhailova N."/>
            <person name="Held B."/>
            <person name="Han C."/>
            <person name="Tapia R."/>
            <person name="Land M."/>
            <person name="Hauser L."/>
            <person name="Kyrpides N."/>
            <person name="Ivanova N."/>
            <person name="Pagani I."/>
            <person name="Sieprawska-Lupa M."/>
            <person name="Takai K."/>
            <person name="Miyazaki J."/>
            <person name="Whitman W."/>
            <person name="Woyke T."/>
        </authorList>
    </citation>
    <scope>NUCLEOTIDE SEQUENCE [LARGE SCALE GENOMIC DNA]</scope>
    <source>
        <strain evidence="1">IH1</strain>
    </source>
</reference>
<dbReference type="Pfam" id="PF02593">
    <property type="entry name" value="DUF166"/>
    <property type="match status" value="1"/>
</dbReference>
<dbReference type="KEGG" id="mok:Metok_0143"/>
<dbReference type="InterPro" id="IPR003745">
    <property type="entry name" value="DUF166"/>
</dbReference>
<name>F8AN11_METOI</name>
<evidence type="ECO:0000313" key="1">
    <source>
        <dbReference type="EMBL" id="AEH06138.1"/>
    </source>
</evidence>
<protein>
    <recommendedName>
        <fullName evidence="3">Thymidylate synthase</fullName>
    </recommendedName>
</protein>